<proteinExistence type="predicted"/>
<protein>
    <submittedName>
        <fullName evidence="1">Uncharacterized protein</fullName>
    </submittedName>
</protein>
<keyword evidence="2" id="KW-1185">Reference proteome</keyword>
<organism evidence="1 2">
    <name type="scientific">Hypoxylon rubiginosum</name>
    <dbReference type="NCBI Taxonomy" id="110542"/>
    <lineage>
        <taxon>Eukaryota</taxon>
        <taxon>Fungi</taxon>
        <taxon>Dikarya</taxon>
        <taxon>Ascomycota</taxon>
        <taxon>Pezizomycotina</taxon>
        <taxon>Sordariomycetes</taxon>
        <taxon>Xylariomycetidae</taxon>
        <taxon>Xylariales</taxon>
        <taxon>Hypoxylaceae</taxon>
        <taxon>Hypoxylon</taxon>
    </lineage>
</organism>
<accession>A0ACC0D002</accession>
<dbReference type="EMBL" id="MU394323">
    <property type="protein sequence ID" value="KAI6085675.1"/>
    <property type="molecule type" value="Genomic_DNA"/>
</dbReference>
<reference evidence="1 2" key="1">
    <citation type="journal article" date="2022" name="New Phytol.">
        <title>Ecological generalism drives hyperdiversity of secondary metabolite gene clusters in xylarialean endophytes.</title>
        <authorList>
            <person name="Franco M.E.E."/>
            <person name="Wisecaver J.H."/>
            <person name="Arnold A.E."/>
            <person name="Ju Y.M."/>
            <person name="Slot J.C."/>
            <person name="Ahrendt S."/>
            <person name="Moore L.P."/>
            <person name="Eastman K.E."/>
            <person name="Scott K."/>
            <person name="Konkel Z."/>
            <person name="Mondo S.J."/>
            <person name="Kuo A."/>
            <person name="Hayes R.D."/>
            <person name="Haridas S."/>
            <person name="Andreopoulos B."/>
            <person name="Riley R."/>
            <person name="LaButti K."/>
            <person name="Pangilinan J."/>
            <person name="Lipzen A."/>
            <person name="Amirebrahimi M."/>
            <person name="Yan J."/>
            <person name="Adam C."/>
            <person name="Keymanesh K."/>
            <person name="Ng V."/>
            <person name="Louie K."/>
            <person name="Northen T."/>
            <person name="Drula E."/>
            <person name="Henrissat B."/>
            <person name="Hsieh H.M."/>
            <person name="Youens-Clark K."/>
            <person name="Lutzoni F."/>
            <person name="Miadlikowska J."/>
            <person name="Eastwood D.C."/>
            <person name="Hamelin R.C."/>
            <person name="Grigoriev I.V."/>
            <person name="U'Ren J.M."/>
        </authorList>
    </citation>
    <scope>NUCLEOTIDE SEQUENCE [LARGE SCALE GENOMIC DNA]</scope>
    <source>
        <strain evidence="1 2">ER1909</strain>
    </source>
</reference>
<dbReference type="Proteomes" id="UP001497680">
    <property type="component" value="Unassembled WGS sequence"/>
</dbReference>
<evidence type="ECO:0000313" key="2">
    <source>
        <dbReference type="Proteomes" id="UP001497680"/>
    </source>
</evidence>
<name>A0ACC0D002_9PEZI</name>
<comment type="caution">
    <text evidence="1">The sequence shown here is derived from an EMBL/GenBank/DDBJ whole genome shotgun (WGS) entry which is preliminary data.</text>
</comment>
<evidence type="ECO:0000313" key="1">
    <source>
        <dbReference type="EMBL" id="KAI6085675.1"/>
    </source>
</evidence>
<sequence>MSPNGRVCDRCIRKKVKCNLQRPHCSRCSEAGYPCTYSKEKGKPGPRGARPRNRLTPNARLNSASLSSHHTQTNNDGSSASESIQSHSPVGSHFLNEEVPMQQFTPEFSDLSLNFEPSPFIMKPVADHFMYPGYYLTVTQERDILLRFFDDIHSAIPLFRRSKFLKSYDEGRACRDLVVTMVTVAAKILGPISFWQAEDIHLCMESLLAATEFGQNTPDFQIDLAQFRRECLLAYYTFHQIPGPPAWMRISRLTRRAYAMGLNQLEVNDMCSAYGSRLMAEDEIEDWRYAWWCVYCLDSYSNISFSAPFLVELESINTALVRRTLDDGEVPNLPKIFLPDSVDDLWRTAQKVISSPCEREFNIHIITTTILRQAGIVLRLRCTQKRVRDKTISLKNTLASLRLALPPGYLNPTRNALASESSAHHHTRLTNLLHLHMTRLLISLPQDFKDNEEEWMNGWQQSLESCQDIALIVEQWNNQFSSRVDPAICLIIFMTIWITNLQRRCIADSASPLLSHLAQAENMMLLFLEQFSRIWALPHILIQLFRNSSADDLLVYADVDQILSQLKMPLHPKTFHRASTFSFGAVDGPEDVDTVNLTDIWSPCTQGLSV</sequence>
<gene>
    <name evidence="1" type="ORF">F4821DRAFT_240274</name>
</gene>